<comment type="caution">
    <text evidence="7">The sequence shown here is derived from an EMBL/GenBank/DDBJ whole genome shotgun (WGS) entry which is preliminary data.</text>
</comment>
<evidence type="ECO:0000256" key="4">
    <source>
        <dbReference type="RuleBase" id="RU003744"/>
    </source>
</evidence>
<proteinExistence type="inferred from homology"/>
<dbReference type="PANTHER" id="PTHR30085:SF6">
    <property type="entry name" value="ABC TRANSPORTER GLUTAMINE-BINDING PROTEIN GLNH"/>
    <property type="match status" value="1"/>
</dbReference>
<evidence type="ECO:0000256" key="5">
    <source>
        <dbReference type="SAM" id="Phobius"/>
    </source>
</evidence>
<dbReference type="SMART" id="SM00062">
    <property type="entry name" value="PBPb"/>
    <property type="match status" value="1"/>
</dbReference>
<evidence type="ECO:0000256" key="3">
    <source>
        <dbReference type="ARBA" id="ARBA00022729"/>
    </source>
</evidence>
<evidence type="ECO:0000313" key="8">
    <source>
        <dbReference type="Proteomes" id="UP001526426"/>
    </source>
</evidence>
<dbReference type="InterPro" id="IPR018313">
    <property type="entry name" value="SBP_3_CS"/>
</dbReference>
<keyword evidence="8" id="KW-1185">Reference proteome</keyword>
<keyword evidence="5" id="KW-0812">Transmembrane</keyword>
<dbReference type="InterPro" id="IPR051455">
    <property type="entry name" value="Bact_solute-bind_prot3"/>
</dbReference>
<comment type="similarity">
    <text evidence="1 4">Belongs to the bacterial solute-binding protein 3 family.</text>
</comment>
<dbReference type="SUPFAM" id="SSF53850">
    <property type="entry name" value="Periplasmic binding protein-like II"/>
    <property type="match status" value="1"/>
</dbReference>
<dbReference type="EMBL" id="JAIHOM010000018">
    <property type="protein sequence ID" value="MCW6035685.1"/>
    <property type="molecule type" value="Genomic_DNA"/>
</dbReference>
<organism evidence="7 8">
    <name type="scientific">Spirulina subsalsa FACHB-351</name>
    <dbReference type="NCBI Taxonomy" id="234711"/>
    <lineage>
        <taxon>Bacteria</taxon>
        <taxon>Bacillati</taxon>
        <taxon>Cyanobacteriota</taxon>
        <taxon>Cyanophyceae</taxon>
        <taxon>Spirulinales</taxon>
        <taxon>Spirulinaceae</taxon>
        <taxon>Spirulina</taxon>
    </lineage>
</organism>
<sequence length="265" mass="29353">MTRQWQQNIIAWGGVIALLTSPVLIPLPIGAAGLGEIRQRGRLVVGVNENVRPLAFRDENGELQGLEIDLARQLAQELLGSREAVVFKAVNNRDRLPVLLAGEVDLTIARLTATPSRSRLVNFSRHYYLDGTTFITRNPQIQRLGDLVGAKIAVLEQSSTIAVVRHVLHPVELVGVSSYVEALHLLELGEVDAFAGDRTILIGWVQEHPQYHILGVRLSGEPLAVALPKGLQHSDLYIAVNNALTRWHRSGWLQERLDYWGLGDN</sequence>
<keyword evidence="5" id="KW-1133">Transmembrane helix</keyword>
<dbReference type="Gene3D" id="3.40.190.10">
    <property type="entry name" value="Periplasmic binding protein-like II"/>
    <property type="match status" value="2"/>
</dbReference>
<evidence type="ECO:0000313" key="7">
    <source>
        <dbReference type="EMBL" id="MCW6035685.1"/>
    </source>
</evidence>
<dbReference type="Proteomes" id="UP001526426">
    <property type="component" value="Unassembled WGS sequence"/>
</dbReference>
<dbReference type="Pfam" id="PF00497">
    <property type="entry name" value="SBP_bac_3"/>
    <property type="match status" value="1"/>
</dbReference>
<dbReference type="InterPro" id="IPR001638">
    <property type="entry name" value="Solute-binding_3/MltF_N"/>
</dbReference>
<name>A0ABT3L2H7_9CYAN</name>
<reference evidence="7 8" key="1">
    <citation type="submission" date="2021-08" db="EMBL/GenBank/DDBJ databases">
        <title>Draft genome sequence of Spirulina subsalsa with high tolerance to salinity and hype-accumulation of phycocyanin.</title>
        <authorList>
            <person name="Pei H."/>
            <person name="Jiang L."/>
        </authorList>
    </citation>
    <scope>NUCLEOTIDE SEQUENCE [LARGE SCALE GENOMIC DNA]</scope>
    <source>
        <strain evidence="7 8">FACHB-351</strain>
    </source>
</reference>
<evidence type="ECO:0000256" key="2">
    <source>
        <dbReference type="ARBA" id="ARBA00022448"/>
    </source>
</evidence>
<accession>A0ABT3L2H7</accession>
<gene>
    <name evidence="7" type="ORF">K4A83_05285</name>
</gene>
<feature type="domain" description="Solute-binding protein family 3/N-terminal" evidence="6">
    <location>
        <begin position="42"/>
        <end position="264"/>
    </location>
</feature>
<protein>
    <submittedName>
        <fullName evidence="7">Transporter substrate-binding domain-containing protein</fullName>
    </submittedName>
</protein>
<dbReference type="RefSeq" id="WP_265263396.1">
    <property type="nucleotide sequence ID" value="NZ_JAIHOM010000018.1"/>
</dbReference>
<dbReference type="PANTHER" id="PTHR30085">
    <property type="entry name" value="AMINO ACID ABC TRANSPORTER PERMEASE"/>
    <property type="match status" value="1"/>
</dbReference>
<keyword evidence="5" id="KW-0472">Membrane</keyword>
<dbReference type="PROSITE" id="PS01039">
    <property type="entry name" value="SBP_BACTERIAL_3"/>
    <property type="match status" value="1"/>
</dbReference>
<feature type="transmembrane region" description="Helical" evidence="5">
    <location>
        <begin position="12"/>
        <end position="34"/>
    </location>
</feature>
<evidence type="ECO:0000256" key="1">
    <source>
        <dbReference type="ARBA" id="ARBA00010333"/>
    </source>
</evidence>
<keyword evidence="3" id="KW-0732">Signal</keyword>
<evidence type="ECO:0000259" key="6">
    <source>
        <dbReference type="SMART" id="SM00062"/>
    </source>
</evidence>
<keyword evidence="2" id="KW-0813">Transport</keyword>